<comment type="similarity">
    <text evidence="1">In the N-terminal section; belongs to the CRISPR-associated nuclease Cas3-HD family.</text>
</comment>
<dbReference type="PROSITE" id="PS51643">
    <property type="entry name" value="HD_CAS3"/>
    <property type="match status" value="1"/>
</dbReference>
<dbReference type="InterPro" id="IPR006474">
    <property type="entry name" value="Helicase_Cas3_CRISPR-ass_core"/>
</dbReference>
<dbReference type="PANTHER" id="PTHR47959:SF16">
    <property type="entry name" value="CRISPR-ASSOCIATED NUCLEASE_HELICASE CAS3-RELATED"/>
    <property type="match status" value="1"/>
</dbReference>
<keyword evidence="6" id="KW-0378">Hydrolase</keyword>
<dbReference type="Pfam" id="PF00270">
    <property type="entry name" value="DEAD"/>
    <property type="match status" value="1"/>
</dbReference>
<evidence type="ECO:0000256" key="4">
    <source>
        <dbReference type="ARBA" id="ARBA00022723"/>
    </source>
</evidence>
<sequence length="727" mass="81784">MTDTTIWAKSASHGGALSLFEHTRHVMDVTAAIAGALKFDERLAVLGAAIHDLGKAHVAFQRKLTMKKSQLQDPNQILHRHELSSLGFLPLLPREDWPAVIDMVVAHHKPIRQAAQAADGFGKGIIDLDKRSRTWLADHLEGWEDWSPRALAVLEELGITTHAISRIEAEEAIRFALAHCKAKGYGWSAERGLLMAADHFASALTDKAKDQLSLLFKEPKLEYFNRPHELYPLSLMAADQPQRHTLVVASTGAGKTDYLFRRCRGRVFYTLPFQASINSMYQRLLKTDEEKPFGGSIRLLHATSQLVENRGKVEEQLQSLVGASVKVLTPHQLAAIVFGTPGFEAVMLDVRGADIILDEVHTYSAQAQAMVLEIVAALRRLDCRLHIGTATMPSTLYAELLRRLGGPAEVAEVQLAPDVVVSFDRHQVYKVARDEDDPAGWPLETDEILTQAFAVGEKVLVICNTVFGAQKQYQRLRELFPEVNHLLLHSRFKRGDRAKREKRLEDEFNNPKIPGPCFVVSTQVVEVSLDISFDRMITEAAPLDALVQRFGRVNRRRTEDTIGKFKPVHVLAPGPSYLPYGAAEIKASYAQLPDHGGILHEQELQQKIDAVYPQLQPWDISTHVIWDGERCRLRELCNNTRSVLVDALQIESSACILEKDQEKYEAKDTPWQERIQLEIPVSWRSMRPHLGKYCRSDVGALPFVIPGNKHYEELGLLFDEHDIFLEN</sequence>
<reference evidence="13" key="1">
    <citation type="journal article" date="2019" name="Int. J. Syst. Evol. Microbiol.">
        <title>The Global Catalogue of Microorganisms (GCM) 10K type strain sequencing project: providing services to taxonomists for standard genome sequencing and annotation.</title>
        <authorList>
            <consortium name="The Broad Institute Genomics Platform"/>
            <consortium name="The Broad Institute Genome Sequencing Center for Infectious Disease"/>
            <person name="Wu L."/>
            <person name="Ma J."/>
        </authorList>
    </citation>
    <scope>NUCLEOTIDE SEQUENCE [LARGE SCALE GENOMIC DNA]</scope>
    <source>
        <strain evidence="13">CGMCC 1.15197</strain>
    </source>
</reference>
<dbReference type="EMBL" id="BMHT01000007">
    <property type="protein sequence ID" value="GGF22882.1"/>
    <property type="molecule type" value="Genomic_DNA"/>
</dbReference>
<protein>
    <submittedName>
        <fullName evidence="12">CRISPR-associated helicase/endonuclease Cas3</fullName>
    </submittedName>
</protein>
<keyword evidence="7" id="KW-0347">Helicase</keyword>
<comment type="similarity">
    <text evidence="2">In the central section; belongs to the CRISPR-associated helicase Cas3 family.</text>
</comment>
<keyword evidence="5" id="KW-0547">Nucleotide-binding</keyword>
<dbReference type="RefSeq" id="WP_188815646.1">
    <property type="nucleotide sequence ID" value="NZ_BMHT01000007.1"/>
</dbReference>
<dbReference type="Pfam" id="PF22590">
    <property type="entry name" value="Cas3-like_C_2"/>
    <property type="match status" value="1"/>
</dbReference>
<evidence type="ECO:0000256" key="2">
    <source>
        <dbReference type="ARBA" id="ARBA00009046"/>
    </source>
</evidence>
<proteinExistence type="inferred from homology"/>
<dbReference type="InterPro" id="IPR006483">
    <property type="entry name" value="CRISPR-assoc_Cas3_HD"/>
</dbReference>
<evidence type="ECO:0000259" key="11">
    <source>
        <dbReference type="PROSITE" id="PS51643"/>
    </source>
</evidence>
<accession>A0ABQ1UQT6</accession>
<dbReference type="Proteomes" id="UP000632273">
    <property type="component" value="Unassembled WGS sequence"/>
</dbReference>
<name>A0ABQ1UQT6_9BACT</name>
<dbReference type="InterPro" id="IPR006674">
    <property type="entry name" value="HD_domain"/>
</dbReference>
<dbReference type="InterPro" id="IPR038257">
    <property type="entry name" value="CRISPR-assoc_Cas3_HD_sf"/>
</dbReference>
<evidence type="ECO:0000256" key="9">
    <source>
        <dbReference type="ARBA" id="ARBA00023118"/>
    </source>
</evidence>
<dbReference type="InterPro" id="IPR001650">
    <property type="entry name" value="Helicase_C-like"/>
</dbReference>
<organism evidence="12 13">
    <name type="scientific">Hymenobacter cavernae</name>
    <dbReference type="NCBI Taxonomy" id="2044852"/>
    <lineage>
        <taxon>Bacteria</taxon>
        <taxon>Pseudomonadati</taxon>
        <taxon>Bacteroidota</taxon>
        <taxon>Cytophagia</taxon>
        <taxon>Cytophagales</taxon>
        <taxon>Hymenobacteraceae</taxon>
        <taxon>Hymenobacter</taxon>
    </lineage>
</organism>
<keyword evidence="9" id="KW-0051">Antiviral defense</keyword>
<keyword evidence="4" id="KW-0479">Metal-binding</keyword>
<dbReference type="Pfam" id="PF01966">
    <property type="entry name" value="HD"/>
    <property type="match status" value="1"/>
</dbReference>
<dbReference type="PANTHER" id="PTHR47959">
    <property type="entry name" value="ATP-DEPENDENT RNA HELICASE RHLE-RELATED"/>
    <property type="match status" value="1"/>
</dbReference>
<dbReference type="InterPro" id="IPR003607">
    <property type="entry name" value="HD/PDEase_dom"/>
</dbReference>
<evidence type="ECO:0000256" key="1">
    <source>
        <dbReference type="ARBA" id="ARBA00006847"/>
    </source>
</evidence>
<dbReference type="SMART" id="SM00490">
    <property type="entry name" value="HELICc"/>
    <property type="match status" value="1"/>
</dbReference>
<dbReference type="Gene3D" id="3.40.50.300">
    <property type="entry name" value="P-loop containing nucleotide triphosphate hydrolases"/>
    <property type="match status" value="2"/>
</dbReference>
<evidence type="ECO:0000313" key="13">
    <source>
        <dbReference type="Proteomes" id="UP000632273"/>
    </source>
</evidence>
<evidence type="ECO:0000256" key="6">
    <source>
        <dbReference type="ARBA" id="ARBA00022801"/>
    </source>
</evidence>
<dbReference type="InterPro" id="IPR054712">
    <property type="entry name" value="Cas3-like_dom"/>
</dbReference>
<dbReference type="NCBIfam" id="TIGR01587">
    <property type="entry name" value="cas3_core"/>
    <property type="match status" value="1"/>
</dbReference>
<feature type="domain" description="HD Cas3-type" evidence="11">
    <location>
        <begin position="12"/>
        <end position="200"/>
    </location>
</feature>
<keyword evidence="13" id="KW-1185">Reference proteome</keyword>
<comment type="similarity">
    <text evidence="10">Belongs to the DEAD box helicase family.</text>
</comment>
<evidence type="ECO:0000256" key="7">
    <source>
        <dbReference type="ARBA" id="ARBA00022806"/>
    </source>
</evidence>
<keyword evidence="8" id="KW-0067">ATP-binding</keyword>
<dbReference type="NCBIfam" id="TIGR01596">
    <property type="entry name" value="cas3_HD"/>
    <property type="match status" value="1"/>
</dbReference>
<comment type="caution">
    <text evidence="12">The sequence shown here is derived from an EMBL/GenBank/DDBJ whole genome shotgun (WGS) entry which is preliminary data.</text>
</comment>
<dbReference type="CDD" id="cd09641">
    <property type="entry name" value="Cas3''_I"/>
    <property type="match status" value="1"/>
</dbReference>
<evidence type="ECO:0000256" key="8">
    <source>
        <dbReference type="ARBA" id="ARBA00022840"/>
    </source>
</evidence>
<dbReference type="InterPro" id="IPR027417">
    <property type="entry name" value="P-loop_NTPase"/>
</dbReference>
<evidence type="ECO:0000256" key="3">
    <source>
        <dbReference type="ARBA" id="ARBA00022722"/>
    </source>
</evidence>
<gene>
    <name evidence="12" type="ORF">GCM10011383_38200</name>
</gene>
<dbReference type="SUPFAM" id="SSF52540">
    <property type="entry name" value="P-loop containing nucleoside triphosphate hydrolases"/>
    <property type="match status" value="1"/>
</dbReference>
<dbReference type="InterPro" id="IPR011545">
    <property type="entry name" value="DEAD/DEAH_box_helicase_dom"/>
</dbReference>
<dbReference type="InterPro" id="IPR050079">
    <property type="entry name" value="DEAD_box_RNA_helicase"/>
</dbReference>
<keyword evidence="3" id="KW-0540">Nuclease</keyword>
<dbReference type="SUPFAM" id="SSF109604">
    <property type="entry name" value="HD-domain/PDEase-like"/>
    <property type="match status" value="1"/>
</dbReference>
<evidence type="ECO:0000313" key="12">
    <source>
        <dbReference type="EMBL" id="GGF22882.1"/>
    </source>
</evidence>
<dbReference type="Gene3D" id="1.10.3210.30">
    <property type="match status" value="1"/>
</dbReference>
<evidence type="ECO:0000256" key="10">
    <source>
        <dbReference type="ARBA" id="ARBA00038437"/>
    </source>
</evidence>
<dbReference type="SMART" id="SM00471">
    <property type="entry name" value="HDc"/>
    <property type="match status" value="1"/>
</dbReference>
<evidence type="ECO:0000256" key="5">
    <source>
        <dbReference type="ARBA" id="ARBA00022741"/>
    </source>
</evidence>